<gene>
    <name evidence="3" type="ORF">GQF01_03390</name>
</gene>
<dbReference type="EMBL" id="WTUZ01000010">
    <property type="protein sequence ID" value="MZQ81165.1"/>
    <property type="molecule type" value="Genomic_DNA"/>
</dbReference>
<dbReference type="GO" id="GO:0016787">
    <property type="term" value="F:hydrolase activity"/>
    <property type="evidence" value="ECO:0007669"/>
    <property type="project" value="UniProtKB-KW"/>
</dbReference>
<dbReference type="AlphaFoldDB" id="A0A6L8UST2"/>
<feature type="domain" description="Amidohydrolase-related" evidence="2">
    <location>
        <begin position="3"/>
        <end position="275"/>
    </location>
</feature>
<keyword evidence="3" id="KW-0378">Hydrolase</keyword>
<comment type="similarity">
    <text evidence="1">Belongs to the metallo-dependent hydrolases superfamily.</text>
</comment>
<reference evidence="3 4" key="1">
    <citation type="submission" date="2019-12" db="EMBL/GenBank/DDBJ databases">
        <title>Paenibacillus sp. nov. sp. isolated from soil.</title>
        <authorList>
            <person name="Kim J."/>
            <person name="Jeong S.E."/>
            <person name="Jung H.S."/>
            <person name="Jeon C.O."/>
        </authorList>
    </citation>
    <scope>NUCLEOTIDE SEQUENCE [LARGE SCALE GENOMIC DNA]</scope>
    <source>
        <strain evidence="3 4">5J-6</strain>
    </source>
</reference>
<dbReference type="InterPro" id="IPR006680">
    <property type="entry name" value="Amidohydro-rel"/>
</dbReference>
<organism evidence="3 4">
    <name type="scientific">Paenibacillus silvestris</name>
    <dbReference type="NCBI Taxonomy" id="2606219"/>
    <lineage>
        <taxon>Bacteria</taxon>
        <taxon>Bacillati</taxon>
        <taxon>Bacillota</taxon>
        <taxon>Bacilli</taxon>
        <taxon>Bacillales</taxon>
        <taxon>Paenibacillaceae</taxon>
        <taxon>Paenibacillus</taxon>
    </lineage>
</organism>
<evidence type="ECO:0000313" key="4">
    <source>
        <dbReference type="Proteomes" id="UP000481087"/>
    </source>
</evidence>
<dbReference type="Proteomes" id="UP000481087">
    <property type="component" value="Unassembled WGS sequence"/>
</dbReference>
<dbReference type="RefSeq" id="WP_161405475.1">
    <property type="nucleotide sequence ID" value="NZ_WTUZ01000010.1"/>
</dbReference>
<evidence type="ECO:0000256" key="1">
    <source>
        <dbReference type="ARBA" id="ARBA00038310"/>
    </source>
</evidence>
<dbReference type="PANTHER" id="PTHR43569">
    <property type="entry name" value="AMIDOHYDROLASE"/>
    <property type="match status" value="1"/>
</dbReference>
<evidence type="ECO:0000313" key="3">
    <source>
        <dbReference type="EMBL" id="MZQ81165.1"/>
    </source>
</evidence>
<dbReference type="InterPro" id="IPR032466">
    <property type="entry name" value="Metal_Hydrolase"/>
</dbReference>
<name>A0A6L8UST2_9BACL</name>
<keyword evidence="4" id="KW-1185">Reference proteome</keyword>
<sequence length="278" mass="32053">MRIDAHQHYWITSRTDYGWLQPSLGRLYADYLPEQLKPLLVRHSIEQTIIVQAAPTIDETKFLLQIADRESTVAGVVGWLDMESDTFEPDLVLMRKHPKFIGIRPMIQDLPSNWIIKPKVLKHFKLLESEQFPVDLQANPRHLPYIVEMLKYTPNLRAVIDHLAKPPIESGELEPWKSFIEQIAAYPNTMCKLSGMVPEQLDAPWSRESILPFAQCVIRSFGIQRVMFGSDWPVCLFAATYDEVIGLFEYCLGTNWSEDEKAAVFGNNAIQFYKLKTE</sequence>
<dbReference type="Gene3D" id="3.20.20.140">
    <property type="entry name" value="Metal-dependent hydrolases"/>
    <property type="match status" value="1"/>
</dbReference>
<dbReference type="SUPFAM" id="SSF51556">
    <property type="entry name" value="Metallo-dependent hydrolases"/>
    <property type="match status" value="1"/>
</dbReference>
<accession>A0A6L8UST2</accession>
<dbReference type="Pfam" id="PF04909">
    <property type="entry name" value="Amidohydro_2"/>
    <property type="match status" value="1"/>
</dbReference>
<dbReference type="PANTHER" id="PTHR43569:SF2">
    <property type="entry name" value="AMIDOHYDROLASE-RELATED DOMAIN-CONTAINING PROTEIN"/>
    <property type="match status" value="1"/>
</dbReference>
<protein>
    <submittedName>
        <fullName evidence="3">Amidohydrolase family protein</fullName>
    </submittedName>
</protein>
<proteinExistence type="inferred from homology"/>
<dbReference type="InterPro" id="IPR052350">
    <property type="entry name" value="Metallo-dep_Lactonases"/>
</dbReference>
<evidence type="ECO:0000259" key="2">
    <source>
        <dbReference type="Pfam" id="PF04909"/>
    </source>
</evidence>
<comment type="caution">
    <text evidence="3">The sequence shown here is derived from an EMBL/GenBank/DDBJ whole genome shotgun (WGS) entry which is preliminary data.</text>
</comment>